<dbReference type="Proteomes" id="UP001597053">
    <property type="component" value="Unassembled WGS sequence"/>
</dbReference>
<dbReference type="InterPro" id="IPR032774">
    <property type="entry name" value="WG_beta_rep"/>
</dbReference>
<evidence type="ECO:0000313" key="2">
    <source>
        <dbReference type="Proteomes" id="UP001597053"/>
    </source>
</evidence>
<organism evidence="1 2">
    <name type="scientific">Micromonospora azadirachtae</name>
    <dbReference type="NCBI Taxonomy" id="1970735"/>
    <lineage>
        <taxon>Bacteria</taxon>
        <taxon>Bacillati</taxon>
        <taxon>Actinomycetota</taxon>
        <taxon>Actinomycetes</taxon>
        <taxon>Micromonosporales</taxon>
        <taxon>Micromonosporaceae</taxon>
        <taxon>Micromonospora</taxon>
    </lineage>
</organism>
<dbReference type="PANTHER" id="PTHR37841">
    <property type="entry name" value="GLR2918 PROTEIN"/>
    <property type="match status" value="1"/>
</dbReference>
<gene>
    <name evidence="1" type="ORF">ACFQZ8_27630</name>
</gene>
<reference evidence="2" key="1">
    <citation type="journal article" date="2019" name="Int. J. Syst. Evol. Microbiol.">
        <title>The Global Catalogue of Microorganisms (GCM) 10K type strain sequencing project: providing services to taxonomists for standard genome sequencing and annotation.</title>
        <authorList>
            <consortium name="The Broad Institute Genomics Platform"/>
            <consortium name="The Broad Institute Genome Sequencing Center for Infectious Disease"/>
            <person name="Wu L."/>
            <person name="Ma J."/>
        </authorList>
    </citation>
    <scope>NUCLEOTIDE SEQUENCE [LARGE SCALE GENOMIC DNA]</scope>
    <source>
        <strain evidence="2">JCM 32148</strain>
    </source>
</reference>
<dbReference type="EMBL" id="JBHTHM010002185">
    <property type="protein sequence ID" value="MFD0787693.1"/>
    <property type="molecule type" value="Genomic_DNA"/>
</dbReference>
<comment type="caution">
    <text evidence="1">The sequence shown here is derived from an EMBL/GenBank/DDBJ whole genome shotgun (WGS) entry which is preliminary data.</text>
</comment>
<protein>
    <submittedName>
        <fullName evidence="1">WG repeat-containing protein</fullName>
    </submittedName>
</protein>
<name>A0ABW3AAK7_9ACTN</name>
<proteinExistence type="predicted"/>
<dbReference type="Pfam" id="PF14903">
    <property type="entry name" value="WG_beta_rep"/>
    <property type="match status" value="4"/>
</dbReference>
<keyword evidence="2" id="KW-1185">Reference proteome</keyword>
<evidence type="ECO:0000313" key="1">
    <source>
        <dbReference type="EMBL" id="MFD0787693.1"/>
    </source>
</evidence>
<sequence length="239" mass="25993">DEVLERIQPPVPARDGALWGFTDPEGDLVIPARYAEAQQFREGLAWVRRPDTDRWSLIALTGTTVIQPSYLAARPFSDGLAWVVRNAAEGWLAIDPTGDVVVPPGFADVRPFNRGVAAVRRDGWGAVDRSGQVVVPTRYHGFRTAMADGRVIDGFTDEGLGVLELAGRHGVVDHTGNMIVQPVHPALVVHPVAFLVGTGTGRWGALDRRGNPLIDPVHRTPEDVLDEIERLLADTNPVL</sequence>
<dbReference type="PANTHER" id="PTHR37841:SF1">
    <property type="entry name" value="DUF3298 DOMAIN-CONTAINING PROTEIN"/>
    <property type="match status" value="1"/>
</dbReference>
<feature type="non-terminal residue" evidence="1">
    <location>
        <position position="1"/>
    </location>
</feature>
<accession>A0ABW3AAK7</accession>